<dbReference type="InterPro" id="IPR010730">
    <property type="entry name" value="HET"/>
</dbReference>
<reference evidence="3" key="1">
    <citation type="submission" date="2016-09" db="EMBL/GenBank/DDBJ databases">
        <authorList>
            <person name="Guldener U."/>
        </authorList>
    </citation>
    <scope>NUCLEOTIDE SEQUENCE [LARGE SCALE GENOMIC DNA]</scope>
    <source>
        <strain evidence="3">V64-1</strain>
    </source>
</reference>
<evidence type="ECO:0000313" key="2">
    <source>
        <dbReference type="EMBL" id="SCO76359.1"/>
    </source>
</evidence>
<name>A0A2H3SML3_FUSOX</name>
<accession>A0A2H3SML3</accession>
<dbReference type="PANTHER" id="PTHR24148">
    <property type="entry name" value="ANKYRIN REPEAT DOMAIN-CONTAINING PROTEIN 39 HOMOLOG-RELATED"/>
    <property type="match status" value="1"/>
</dbReference>
<evidence type="ECO:0000313" key="3">
    <source>
        <dbReference type="Proteomes" id="UP000219369"/>
    </source>
</evidence>
<dbReference type="AlphaFoldDB" id="A0A2H3SML3"/>
<dbReference type="PANTHER" id="PTHR24148:SF73">
    <property type="entry name" value="HET DOMAIN PROTEIN (AFU_ORTHOLOGUE AFUA_8G01020)"/>
    <property type="match status" value="1"/>
</dbReference>
<evidence type="ECO:0000259" key="1">
    <source>
        <dbReference type="Pfam" id="PF06985"/>
    </source>
</evidence>
<sequence>MAIYRHLRRDNSQTRLVRVLQASPHDTHLSLELRHGFIEDGTYSALSYAWGDASEEEYILVNRVLFRIRKNLYQALLQLRDNGIRDWLWIDTLCIQQKNVDEKSYQIGLMGIIFSNAFSELISAGPEFVAFFVSLVQEPDLQAGTPSGDQLFAGEKRRYGEYHRLANLQICPTTLDLARTTFGEPWNLVMHLFHKILIRKSGHPSAL</sequence>
<organism evidence="2 3">
    <name type="scientific">Fusarium oxysporum</name>
    <name type="common">Fusarium vascular wilt</name>
    <dbReference type="NCBI Taxonomy" id="5507"/>
    <lineage>
        <taxon>Eukaryota</taxon>
        <taxon>Fungi</taxon>
        <taxon>Dikarya</taxon>
        <taxon>Ascomycota</taxon>
        <taxon>Pezizomycotina</taxon>
        <taxon>Sordariomycetes</taxon>
        <taxon>Hypocreomycetidae</taxon>
        <taxon>Hypocreales</taxon>
        <taxon>Nectriaceae</taxon>
        <taxon>Fusarium</taxon>
        <taxon>Fusarium oxysporum species complex</taxon>
    </lineage>
</organism>
<dbReference type="OrthoDB" id="2157530at2759"/>
<dbReference type="InterPro" id="IPR052895">
    <property type="entry name" value="HetReg/Transcr_Mod"/>
</dbReference>
<proteinExistence type="predicted"/>
<dbReference type="Pfam" id="PF06985">
    <property type="entry name" value="HET"/>
    <property type="match status" value="1"/>
</dbReference>
<feature type="domain" description="Heterokaryon incompatibility" evidence="1">
    <location>
        <begin position="43"/>
        <end position="127"/>
    </location>
</feature>
<gene>
    <name evidence="2" type="ORF">FRV6_00571</name>
</gene>
<dbReference type="Proteomes" id="UP000219369">
    <property type="component" value="Unassembled WGS sequence"/>
</dbReference>
<dbReference type="EMBL" id="FMJY01000001">
    <property type="protein sequence ID" value="SCO76359.1"/>
    <property type="molecule type" value="Genomic_DNA"/>
</dbReference>
<protein>
    <recommendedName>
        <fullName evidence="1">Heterokaryon incompatibility domain-containing protein</fullName>
    </recommendedName>
</protein>